<evidence type="ECO:0000313" key="2">
    <source>
        <dbReference type="Proteomes" id="UP000002668"/>
    </source>
</evidence>
<sequence>MYLYKKIYTHSLALALNLFHAQAHENLSPLLLLYASLASYLLFSRALCSSLSASCRVGAGSRLASALGPDSSAPPSPLLLCISPSTPPGAVVAVGFSGVVAVRWVPEEDEAVSDFSSSHARCRFWRSSSAFCARSALMLRLAKK</sequence>
<accession>E5AC45</accession>
<reference evidence="2" key="1">
    <citation type="journal article" date="2011" name="Nat. Commun.">
        <title>Effector diversification within compartments of the Leptosphaeria maculans genome affected by Repeat-Induced Point mutations.</title>
        <authorList>
            <person name="Rouxel T."/>
            <person name="Grandaubert J."/>
            <person name="Hane J.K."/>
            <person name="Hoede C."/>
            <person name="van de Wouw A.P."/>
            <person name="Couloux A."/>
            <person name="Dominguez V."/>
            <person name="Anthouard V."/>
            <person name="Bally P."/>
            <person name="Bourras S."/>
            <person name="Cozijnsen A.J."/>
            <person name="Ciuffetti L.M."/>
            <person name="Degrave A."/>
            <person name="Dilmaghani A."/>
            <person name="Duret L."/>
            <person name="Fudal I."/>
            <person name="Goodwin S.B."/>
            <person name="Gout L."/>
            <person name="Glaser N."/>
            <person name="Linglin J."/>
            <person name="Kema G.H.J."/>
            <person name="Lapalu N."/>
            <person name="Lawrence C.B."/>
            <person name="May K."/>
            <person name="Meyer M."/>
            <person name="Ollivier B."/>
            <person name="Poulain J."/>
            <person name="Schoch C.L."/>
            <person name="Simon A."/>
            <person name="Spatafora J.W."/>
            <person name="Stachowiak A."/>
            <person name="Turgeon B.G."/>
            <person name="Tyler B.M."/>
            <person name="Vincent D."/>
            <person name="Weissenbach J."/>
            <person name="Amselem J."/>
            <person name="Quesneville H."/>
            <person name="Oliver R.P."/>
            <person name="Wincker P."/>
            <person name="Balesdent M.-H."/>
            <person name="Howlett B.J."/>
        </authorList>
    </citation>
    <scope>NUCLEOTIDE SEQUENCE [LARGE SCALE GENOMIC DNA]</scope>
    <source>
        <strain evidence="2">JN3 / isolate v23.1.3 / race Av1-4-5-6-7-8</strain>
    </source>
</reference>
<gene>
    <name evidence="1" type="ORF">LEMA_P012860.1</name>
</gene>
<dbReference type="Proteomes" id="UP000002668">
    <property type="component" value="Genome"/>
</dbReference>
<evidence type="ECO:0000313" key="1">
    <source>
        <dbReference type="EMBL" id="CBY00156.1"/>
    </source>
</evidence>
<dbReference type="InParanoid" id="E5AC45"/>
<dbReference type="AlphaFoldDB" id="E5AC45"/>
<dbReference type="EMBL" id="FP929138">
    <property type="protein sequence ID" value="CBY00156.1"/>
    <property type="molecule type" value="Genomic_DNA"/>
</dbReference>
<dbReference type="HOGENOM" id="CLU_1796825_0_0_1"/>
<proteinExistence type="predicted"/>
<organism evidence="2">
    <name type="scientific">Leptosphaeria maculans (strain JN3 / isolate v23.1.3 / race Av1-4-5-6-7-8)</name>
    <name type="common">Blackleg fungus</name>
    <name type="synonym">Phoma lingam</name>
    <dbReference type="NCBI Taxonomy" id="985895"/>
    <lineage>
        <taxon>Eukaryota</taxon>
        <taxon>Fungi</taxon>
        <taxon>Dikarya</taxon>
        <taxon>Ascomycota</taxon>
        <taxon>Pezizomycotina</taxon>
        <taxon>Dothideomycetes</taxon>
        <taxon>Pleosporomycetidae</taxon>
        <taxon>Pleosporales</taxon>
        <taxon>Pleosporineae</taxon>
        <taxon>Leptosphaeriaceae</taxon>
        <taxon>Plenodomus</taxon>
        <taxon>Plenodomus lingam/Leptosphaeria maculans species complex</taxon>
    </lineage>
</organism>
<dbReference type="VEuPathDB" id="FungiDB:LEMA_P012860.1"/>
<keyword evidence="2" id="KW-1185">Reference proteome</keyword>
<protein>
    <submittedName>
        <fullName evidence="1">Predicted protein</fullName>
    </submittedName>
</protein>
<name>E5AC45_LEPMJ</name>